<proteinExistence type="predicted"/>
<protein>
    <recommendedName>
        <fullName evidence="5">Immunoglobulin V-set domain-containing protein</fullName>
    </recommendedName>
</protein>
<dbReference type="AlphaFoldDB" id="A0A8T1S7D7"/>
<evidence type="ECO:0000256" key="3">
    <source>
        <dbReference type="ARBA" id="ARBA00023170"/>
    </source>
</evidence>
<sequence length="130" mass="14227">MPTGFIFSPPEGASGLSVTQTQGPVILSEGVGLRLNCSYDATVNAIFWYVQPPGQPPRLLLWDLGLADSDEGIRKGFDATHDKKLKSFHLWKPASELSDSATYYCAARDTVIRSDRGAEQKPRGVCAEQR</sequence>
<reference evidence="6 7" key="1">
    <citation type="journal article" date="2020" name="G3 (Bethesda)">
        <title>Draft Genome of the Common Snapping Turtle, Chelydra serpentina, a Model for Phenotypic Plasticity in Reptiles.</title>
        <authorList>
            <person name="Das D."/>
            <person name="Singh S.K."/>
            <person name="Bierstedt J."/>
            <person name="Erickson A."/>
            <person name="Galli G.L.J."/>
            <person name="Crossley D.A. 2nd"/>
            <person name="Rhen T."/>
        </authorList>
    </citation>
    <scope>NUCLEOTIDE SEQUENCE [LARGE SCALE GENOMIC DNA]</scope>
    <source>
        <strain evidence="6">KW</strain>
    </source>
</reference>
<gene>
    <name evidence="6" type="ORF">G0U57_016595</name>
</gene>
<keyword evidence="1" id="KW-0732">Signal</keyword>
<keyword evidence="7" id="KW-1185">Reference proteome</keyword>
<keyword evidence="2" id="KW-1064">Adaptive immunity</keyword>
<dbReference type="InterPro" id="IPR036179">
    <property type="entry name" value="Ig-like_dom_sf"/>
</dbReference>
<dbReference type="Pfam" id="PF07686">
    <property type="entry name" value="V-set"/>
    <property type="match status" value="1"/>
</dbReference>
<name>A0A8T1S7D7_CHESE</name>
<comment type="caution">
    <text evidence="6">The sequence shown here is derived from an EMBL/GenBank/DDBJ whole genome shotgun (WGS) entry which is preliminary data.</text>
</comment>
<evidence type="ECO:0000259" key="5">
    <source>
        <dbReference type="Pfam" id="PF07686"/>
    </source>
</evidence>
<dbReference type="GO" id="GO:0002250">
    <property type="term" value="P:adaptive immune response"/>
    <property type="evidence" value="ECO:0007669"/>
    <property type="project" value="UniProtKB-KW"/>
</dbReference>
<feature type="domain" description="Immunoglobulin V-set" evidence="5">
    <location>
        <begin position="20"/>
        <end position="109"/>
    </location>
</feature>
<dbReference type="PANTHER" id="PTHR19367:SF18">
    <property type="entry name" value="T CELL RECEPTOR ALPHA VARIABLE 16"/>
    <property type="match status" value="1"/>
</dbReference>
<evidence type="ECO:0000313" key="6">
    <source>
        <dbReference type="EMBL" id="KAG6924761.1"/>
    </source>
</evidence>
<dbReference type="InterPro" id="IPR013106">
    <property type="entry name" value="Ig_V-set"/>
</dbReference>
<keyword evidence="2" id="KW-0391">Immunity</keyword>
<evidence type="ECO:0000313" key="7">
    <source>
        <dbReference type="Proteomes" id="UP000765507"/>
    </source>
</evidence>
<dbReference type="SUPFAM" id="SSF48726">
    <property type="entry name" value="Immunoglobulin"/>
    <property type="match status" value="1"/>
</dbReference>
<evidence type="ECO:0000256" key="4">
    <source>
        <dbReference type="ARBA" id="ARBA00023319"/>
    </source>
</evidence>
<dbReference type="EMBL" id="JAHGAV010000535">
    <property type="protein sequence ID" value="KAG6924761.1"/>
    <property type="molecule type" value="Genomic_DNA"/>
</dbReference>
<dbReference type="OrthoDB" id="8947657at2759"/>
<dbReference type="Proteomes" id="UP000765507">
    <property type="component" value="Unassembled WGS sequence"/>
</dbReference>
<keyword evidence="4" id="KW-0393">Immunoglobulin domain</keyword>
<dbReference type="PANTHER" id="PTHR19367">
    <property type="entry name" value="T-CELL RECEPTOR ALPHA CHAIN V REGION"/>
    <property type="match status" value="1"/>
</dbReference>
<keyword evidence="3" id="KW-0675">Receptor</keyword>
<dbReference type="InterPro" id="IPR013783">
    <property type="entry name" value="Ig-like_fold"/>
</dbReference>
<dbReference type="InterPro" id="IPR051287">
    <property type="entry name" value="TCR_variable_region"/>
</dbReference>
<dbReference type="Gene3D" id="2.60.40.10">
    <property type="entry name" value="Immunoglobulins"/>
    <property type="match status" value="1"/>
</dbReference>
<evidence type="ECO:0000256" key="2">
    <source>
        <dbReference type="ARBA" id="ARBA00023130"/>
    </source>
</evidence>
<organism evidence="6 7">
    <name type="scientific">Chelydra serpentina</name>
    <name type="common">Snapping turtle</name>
    <name type="synonym">Testudo serpentina</name>
    <dbReference type="NCBI Taxonomy" id="8475"/>
    <lineage>
        <taxon>Eukaryota</taxon>
        <taxon>Metazoa</taxon>
        <taxon>Chordata</taxon>
        <taxon>Craniata</taxon>
        <taxon>Vertebrata</taxon>
        <taxon>Euteleostomi</taxon>
        <taxon>Archelosauria</taxon>
        <taxon>Testudinata</taxon>
        <taxon>Testudines</taxon>
        <taxon>Cryptodira</taxon>
        <taxon>Durocryptodira</taxon>
        <taxon>Americhelydia</taxon>
        <taxon>Chelydroidea</taxon>
        <taxon>Chelydridae</taxon>
        <taxon>Chelydra</taxon>
    </lineage>
</organism>
<accession>A0A8T1S7D7</accession>
<evidence type="ECO:0000256" key="1">
    <source>
        <dbReference type="ARBA" id="ARBA00022729"/>
    </source>
</evidence>